<organism evidence="2 3">
    <name type="scientific">Dreissena polymorpha</name>
    <name type="common">Zebra mussel</name>
    <name type="synonym">Mytilus polymorpha</name>
    <dbReference type="NCBI Taxonomy" id="45954"/>
    <lineage>
        <taxon>Eukaryota</taxon>
        <taxon>Metazoa</taxon>
        <taxon>Spiralia</taxon>
        <taxon>Lophotrochozoa</taxon>
        <taxon>Mollusca</taxon>
        <taxon>Bivalvia</taxon>
        <taxon>Autobranchia</taxon>
        <taxon>Heteroconchia</taxon>
        <taxon>Euheterodonta</taxon>
        <taxon>Imparidentia</taxon>
        <taxon>Neoheterodontei</taxon>
        <taxon>Myida</taxon>
        <taxon>Dreissenoidea</taxon>
        <taxon>Dreissenidae</taxon>
        <taxon>Dreissena</taxon>
    </lineage>
</organism>
<comment type="caution">
    <text evidence="2">The sequence shown here is derived from an EMBL/GenBank/DDBJ whole genome shotgun (WGS) entry which is preliminary data.</text>
</comment>
<gene>
    <name evidence="2" type="ORF">DPMN_052128</name>
</gene>
<evidence type="ECO:0000256" key="1">
    <source>
        <dbReference type="SAM" id="MobiDB-lite"/>
    </source>
</evidence>
<feature type="region of interest" description="Disordered" evidence="1">
    <location>
        <begin position="1"/>
        <end position="69"/>
    </location>
</feature>
<name>A0A9D4CJ47_DREPO</name>
<reference evidence="2" key="2">
    <citation type="submission" date="2020-11" db="EMBL/GenBank/DDBJ databases">
        <authorList>
            <person name="McCartney M.A."/>
            <person name="Auch B."/>
            <person name="Kono T."/>
            <person name="Mallez S."/>
            <person name="Becker A."/>
            <person name="Gohl D.M."/>
            <person name="Silverstein K.A.T."/>
            <person name="Koren S."/>
            <person name="Bechman K.B."/>
            <person name="Herman A."/>
            <person name="Abrahante J.E."/>
            <person name="Garbe J."/>
        </authorList>
    </citation>
    <scope>NUCLEOTIDE SEQUENCE</scope>
    <source>
        <strain evidence="2">Duluth1</strain>
        <tissue evidence="2">Whole animal</tissue>
    </source>
</reference>
<accession>A0A9D4CJ47</accession>
<reference evidence="2" key="1">
    <citation type="journal article" date="2019" name="bioRxiv">
        <title>The Genome of the Zebra Mussel, Dreissena polymorpha: A Resource for Invasive Species Research.</title>
        <authorList>
            <person name="McCartney M.A."/>
            <person name="Auch B."/>
            <person name="Kono T."/>
            <person name="Mallez S."/>
            <person name="Zhang Y."/>
            <person name="Obille A."/>
            <person name="Becker A."/>
            <person name="Abrahante J.E."/>
            <person name="Garbe J."/>
            <person name="Badalamenti J.P."/>
            <person name="Herman A."/>
            <person name="Mangelson H."/>
            <person name="Liachko I."/>
            <person name="Sullivan S."/>
            <person name="Sone E.D."/>
            <person name="Koren S."/>
            <person name="Silverstein K.A.T."/>
            <person name="Beckman K.B."/>
            <person name="Gohl D.M."/>
        </authorList>
    </citation>
    <scope>NUCLEOTIDE SEQUENCE</scope>
    <source>
        <strain evidence="2">Duluth1</strain>
        <tissue evidence="2">Whole animal</tissue>
    </source>
</reference>
<sequence length="69" mass="7063">MAKAKANSKRVTDSTMELAETLSKRRRQGKSVTDSGSSGAAPRPGPSSAEAVPGTCTHAIESPLGHVLS</sequence>
<keyword evidence="3" id="KW-1185">Reference proteome</keyword>
<protein>
    <submittedName>
        <fullName evidence="2">Uncharacterized protein</fullName>
    </submittedName>
</protein>
<evidence type="ECO:0000313" key="2">
    <source>
        <dbReference type="EMBL" id="KAH3726270.1"/>
    </source>
</evidence>
<dbReference type="EMBL" id="JAIWYP010000012">
    <property type="protein sequence ID" value="KAH3726270.1"/>
    <property type="molecule type" value="Genomic_DNA"/>
</dbReference>
<proteinExistence type="predicted"/>
<dbReference type="Proteomes" id="UP000828390">
    <property type="component" value="Unassembled WGS sequence"/>
</dbReference>
<dbReference type="AlphaFoldDB" id="A0A9D4CJ47"/>
<evidence type="ECO:0000313" key="3">
    <source>
        <dbReference type="Proteomes" id="UP000828390"/>
    </source>
</evidence>
<feature type="compositionally biased region" description="Low complexity" evidence="1">
    <location>
        <begin position="35"/>
        <end position="49"/>
    </location>
</feature>